<reference evidence="3 4" key="1">
    <citation type="submission" date="2020-10" db="EMBL/GenBank/DDBJ databases">
        <title>Streptomyces chromofuscus complate genome analysis.</title>
        <authorList>
            <person name="Anwar N."/>
        </authorList>
    </citation>
    <scope>NUCLEOTIDE SEQUENCE [LARGE SCALE GENOMIC DNA]</scope>
    <source>
        <strain evidence="3 4">DSM 40273</strain>
    </source>
</reference>
<feature type="transmembrane region" description="Helical" evidence="2">
    <location>
        <begin position="6"/>
        <end position="32"/>
    </location>
</feature>
<organism evidence="3 4">
    <name type="scientific">Streptomyces chromofuscus</name>
    <dbReference type="NCBI Taxonomy" id="42881"/>
    <lineage>
        <taxon>Bacteria</taxon>
        <taxon>Bacillati</taxon>
        <taxon>Actinomycetota</taxon>
        <taxon>Actinomycetes</taxon>
        <taxon>Kitasatosporales</taxon>
        <taxon>Streptomycetaceae</taxon>
        <taxon>Streptomyces</taxon>
    </lineage>
</organism>
<feature type="region of interest" description="Disordered" evidence="1">
    <location>
        <begin position="122"/>
        <end position="146"/>
    </location>
</feature>
<sequence length="146" mass="15849">MRTLLAVATGLPTILLTAALVVVLCFWVLVAARLTSTCSFDADLDLRAWGMGGVPVAIALSSLTVLAWSLSVGGTLVLVVFTSPGPATGLLRMVVPVLALLAAWRMTRLFVRPLHRPFPDEPRLSDLGRTEDRHRDRVRDHMDHAA</sequence>
<evidence type="ECO:0000256" key="2">
    <source>
        <dbReference type="SAM" id="Phobius"/>
    </source>
</evidence>
<proteinExistence type="predicted"/>
<keyword evidence="2" id="KW-0472">Membrane</keyword>
<dbReference type="RefSeq" id="WP_189695762.1">
    <property type="nucleotide sequence ID" value="NZ_BMTA01000001.1"/>
</dbReference>
<evidence type="ECO:0000313" key="3">
    <source>
        <dbReference type="EMBL" id="QOV42101.1"/>
    </source>
</evidence>
<dbReference type="AlphaFoldDB" id="A0A7M2T3M5"/>
<evidence type="ECO:0000256" key="1">
    <source>
        <dbReference type="SAM" id="MobiDB-lite"/>
    </source>
</evidence>
<keyword evidence="2" id="KW-0812">Transmembrane</keyword>
<feature type="transmembrane region" description="Helical" evidence="2">
    <location>
        <begin position="87"/>
        <end position="106"/>
    </location>
</feature>
<keyword evidence="2" id="KW-1133">Transmembrane helix</keyword>
<dbReference type="EMBL" id="CP063374">
    <property type="protein sequence ID" value="QOV42101.1"/>
    <property type="molecule type" value="Genomic_DNA"/>
</dbReference>
<name>A0A7M2T3M5_STRCW</name>
<protein>
    <submittedName>
        <fullName evidence="3">Uncharacterized protein</fullName>
    </submittedName>
</protein>
<evidence type="ECO:0000313" key="4">
    <source>
        <dbReference type="Proteomes" id="UP000594008"/>
    </source>
</evidence>
<keyword evidence="4" id="KW-1185">Reference proteome</keyword>
<dbReference type="KEGG" id="schf:IPT68_19765"/>
<dbReference type="Proteomes" id="UP000594008">
    <property type="component" value="Chromosome"/>
</dbReference>
<accession>A0A7M2T3M5</accession>
<feature type="transmembrane region" description="Helical" evidence="2">
    <location>
        <begin position="53"/>
        <end position="81"/>
    </location>
</feature>
<gene>
    <name evidence="3" type="ORF">IPT68_19765</name>
</gene>